<gene>
    <name evidence="2" type="primary">Dana\GF12328</name>
    <name evidence="2" type="synonym">dana_GLEANR_12332</name>
    <name evidence="2" type="ORF">GF12328</name>
</gene>
<keyword evidence="1" id="KW-0732">Signal</keyword>
<reference evidence="2 3" key="1">
    <citation type="journal article" date="2007" name="Nature">
        <title>Evolution of genes and genomes on the Drosophila phylogeny.</title>
        <authorList>
            <consortium name="Drosophila 12 Genomes Consortium"/>
            <person name="Clark A.G."/>
            <person name="Eisen M.B."/>
            <person name="Smith D.R."/>
            <person name="Bergman C.M."/>
            <person name="Oliver B."/>
            <person name="Markow T.A."/>
            <person name="Kaufman T.C."/>
            <person name="Kellis M."/>
            <person name="Gelbart W."/>
            <person name="Iyer V.N."/>
            <person name="Pollard D.A."/>
            <person name="Sackton T.B."/>
            <person name="Larracuente A.M."/>
            <person name="Singh N.D."/>
            <person name="Abad J.P."/>
            <person name="Abt D.N."/>
            <person name="Adryan B."/>
            <person name="Aguade M."/>
            <person name="Akashi H."/>
            <person name="Anderson W.W."/>
            <person name="Aquadro C.F."/>
            <person name="Ardell D.H."/>
            <person name="Arguello R."/>
            <person name="Artieri C.G."/>
            <person name="Barbash D.A."/>
            <person name="Barker D."/>
            <person name="Barsanti P."/>
            <person name="Batterham P."/>
            <person name="Batzoglou S."/>
            <person name="Begun D."/>
            <person name="Bhutkar A."/>
            <person name="Blanco E."/>
            <person name="Bosak S.A."/>
            <person name="Bradley R.K."/>
            <person name="Brand A.D."/>
            <person name="Brent M.R."/>
            <person name="Brooks A.N."/>
            <person name="Brown R.H."/>
            <person name="Butlin R.K."/>
            <person name="Caggese C."/>
            <person name="Calvi B.R."/>
            <person name="Bernardo de Carvalho A."/>
            <person name="Caspi A."/>
            <person name="Castrezana S."/>
            <person name="Celniker S.E."/>
            <person name="Chang J.L."/>
            <person name="Chapple C."/>
            <person name="Chatterji S."/>
            <person name="Chinwalla A."/>
            <person name="Civetta A."/>
            <person name="Clifton S.W."/>
            <person name="Comeron J.M."/>
            <person name="Costello J.C."/>
            <person name="Coyne J.A."/>
            <person name="Daub J."/>
            <person name="David R.G."/>
            <person name="Delcher A.L."/>
            <person name="Delehaunty K."/>
            <person name="Do C.B."/>
            <person name="Ebling H."/>
            <person name="Edwards K."/>
            <person name="Eickbush T."/>
            <person name="Evans J.D."/>
            <person name="Filipski A."/>
            <person name="Findeiss S."/>
            <person name="Freyhult E."/>
            <person name="Fulton L."/>
            <person name="Fulton R."/>
            <person name="Garcia A.C."/>
            <person name="Gardiner A."/>
            <person name="Garfield D.A."/>
            <person name="Garvin B.E."/>
            <person name="Gibson G."/>
            <person name="Gilbert D."/>
            <person name="Gnerre S."/>
            <person name="Godfrey J."/>
            <person name="Good R."/>
            <person name="Gotea V."/>
            <person name="Gravely B."/>
            <person name="Greenberg A.J."/>
            <person name="Griffiths-Jones S."/>
            <person name="Gross S."/>
            <person name="Guigo R."/>
            <person name="Gustafson E.A."/>
            <person name="Haerty W."/>
            <person name="Hahn M.W."/>
            <person name="Halligan D.L."/>
            <person name="Halpern A.L."/>
            <person name="Halter G.M."/>
            <person name="Han M.V."/>
            <person name="Heger A."/>
            <person name="Hillier L."/>
            <person name="Hinrichs A.S."/>
            <person name="Holmes I."/>
            <person name="Hoskins R.A."/>
            <person name="Hubisz M.J."/>
            <person name="Hultmark D."/>
            <person name="Huntley M.A."/>
            <person name="Jaffe D.B."/>
            <person name="Jagadeeshan S."/>
            <person name="Jeck W.R."/>
            <person name="Johnson J."/>
            <person name="Jones C.D."/>
            <person name="Jordan W.C."/>
            <person name="Karpen G.H."/>
            <person name="Kataoka E."/>
            <person name="Keightley P.D."/>
            <person name="Kheradpour P."/>
            <person name="Kirkness E.F."/>
            <person name="Koerich L.B."/>
            <person name="Kristiansen K."/>
            <person name="Kudrna D."/>
            <person name="Kulathinal R.J."/>
            <person name="Kumar S."/>
            <person name="Kwok R."/>
            <person name="Lander E."/>
            <person name="Langley C.H."/>
            <person name="Lapoint R."/>
            <person name="Lazzaro B.P."/>
            <person name="Lee S.J."/>
            <person name="Levesque L."/>
            <person name="Li R."/>
            <person name="Lin C.F."/>
            <person name="Lin M.F."/>
            <person name="Lindblad-Toh K."/>
            <person name="Llopart A."/>
            <person name="Long M."/>
            <person name="Low L."/>
            <person name="Lozovsky E."/>
            <person name="Lu J."/>
            <person name="Luo M."/>
            <person name="Machado C.A."/>
            <person name="Makalowski W."/>
            <person name="Marzo M."/>
            <person name="Matsuda M."/>
            <person name="Matzkin L."/>
            <person name="McAllister B."/>
            <person name="McBride C.S."/>
            <person name="McKernan B."/>
            <person name="McKernan K."/>
            <person name="Mendez-Lago M."/>
            <person name="Minx P."/>
            <person name="Mollenhauer M.U."/>
            <person name="Montooth K."/>
            <person name="Mount S.M."/>
            <person name="Mu X."/>
            <person name="Myers E."/>
            <person name="Negre B."/>
            <person name="Newfeld S."/>
            <person name="Nielsen R."/>
            <person name="Noor M.A."/>
            <person name="O'Grady P."/>
            <person name="Pachter L."/>
            <person name="Papaceit M."/>
            <person name="Parisi M.J."/>
            <person name="Parisi M."/>
            <person name="Parts L."/>
            <person name="Pedersen J.S."/>
            <person name="Pesole G."/>
            <person name="Phillippy A.M."/>
            <person name="Ponting C.P."/>
            <person name="Pop M."/>
            <person name="Porcelli D."/>
            <person name="Powell J.R."/>
            <person name="Prohaska S."/>
            <person name="Pruitt K."/>
            <person name="Puig M."/>
            <person name="Quesneville H."/>
            <person name="Ram K.R."/>
            <person name="Rand D."/>
            <person name="Rasmussen M.D."/>
            <person name="Reed L.K."/>
            <person name="Reenan R."/>
            <person name="Reily A."/>
            <person name="Remington K.A."/>
            <person name="Rieger T.T."/>
            <person name="Ritchie M.G."/>
            <person name="Robin C."/>
            <person name="Rogers Y.H."/>
            <person name="Rohde C."/>
            <person name="Rozas J."/>
            <person name="Rubenfield M.J."/>
            <person name="Ruiz A."/>
            <person name="Russo S."/>
            <person name="Salzberg S.L."/>
            <person name="Sanchez-Gracia A."/>
            <person name="Saranga D.J."/>
            <person name="Sato H."/>
            <person name="Schaeffer S.W."/>
            <person name="Schatz M.C."/>
            <person name="Schlenke T."/>
            <person name="Schwartz R."/>
            <person name="Segarra C."/>
            <person name="Singh R.S."/>
            <person name="Sirot L."/>
            <person name="Sirota M."/>
            <person name="Sisneros N.B."/>
            <person name="Smith C.D."/>
            <person name="Smith T.F."/>
            <person name="Spieth J."/>
            <person name="Stage D.E."/>
            <person name="Stark A."/>
            <person name="Stephan W."/>
            <person name="Strausberg R.L."/>
            <person name="Strempel S."/>
            <person name="Sturgill D."/>
            <person name="Sutton G."/>
            <person name="Sutton G.G."/>
            <person name="Tao W."/>
            <person name="Teichmann S."/>
            <person name="Tobari Y.N."/>
            <person name="Tomimura Y."/>
            <person name="Tsolas J.M."/>
            <person name="Valente V.L."/>
            <person name="Venter E."/>
            <person name="Venter J.C."/>
            <person name="Vicario S."/>
            <person name="Vieira F.G."/>
            <person name="Vilella A.J."/>
            <person name="Villasante A."/>
            <person name="Walenz B."/>
            <person name="Wang J."/>
            <person name="Wasserman M."/>
            <person name="Watts T."/>
            <person name="Wilson D."/>
            <person name="Wilson R.K."/>
            <person name="Wing R.A."/>
            <person name="Wolfner M.F."/>
            <person name="Wong A."/>
            <person name="Wong G.K."/>
            <person name="Wu C.I."/>
            <person name="Wu G."/>
            <person name="Yamamoto D."/>
            <person name="Yang H.P."/>
            <person name="Yang S.P."/>
            <person name="Yorke J.A."/>
            <person name="Yoshida K."/>
            <person name="Zdobnov E."/>
            <person name="Zhang P."/>
            <person name="Zhang Y."/>
            <person name="Zimin A.V."/>
            <person name="Baldwin J."/>
            <person name="Abdouelleil A."/>
            <person name="Abdulkadir J."/>
            <person name="Abebe A."/>
            <person name="Abera B."/>
            <person name="Abreu J."/>
            <person name="Acer S.C."/>
            <person name="Aftuck L."/>
            <person name="Alexander A."/>
            <person name="An P."/>
            <person name="Anderson E."/>
            <person name="Anderson S."/>
            <person name="Arachi H."/>
            <person name="Azer M."/>
            <person name="Bachantsang P."/>
            <person name="Barry A."/>
            <person name="Bayul T."/>
            <person name="Berlin A."/>
            <person name="Bessette D."/>
            <person name="Bloom T."/>
            <person name="Blye J."/>
            <person name="Boguslavskiy L."/>
            <person name="Bonnet C."/>
            <person name="Boukhgalter B."/>
            <person name="Bourzgui I."/>
            <person name="Brown A."/>
            <person name="Cahill P."/>
            <person name="Channer S."/>
            <person name="Cheshatsang Y."/>
            <person name="Chuda L."/>
            <person name="Citroen M."/>
            <person name="Collymore A."/>
            <person name="Cooke P."/>
            <person name="Costello M."/>
            <person name="D'Aco K."/>
            <person name="Daza R."/>
            <person name="De Haan G."/>
            <person name="DeGray S."/>
            <person name="DeMaso C."/>
            <person name="Dhargay N."/>
            <person name="Dooley K."/>
            <person name="Dooley E."/>
            <person name="Doricent M."/>
            <person name="Dorje P."/>
            <person name="Dorjee K."/>
            <person name="Dupes A."/>
            <person name="Elong R."/>
            <person name="Falk J."/>
            <person name="Farina A."/>
            <person name="Faro S."/>
            <person name="Ferguson D."/>
            <person name="Fisher S."/>
            <person name="Foley C.D."/>
            <person name="Franke A."/>
            <person name="Friedrich D."/>
            <person name="Gadbois L."/>
            <person name="Gearin G."/>
            <person name="Gearin C.R."/>
            <person name="Giannoukos G."/>
            <person name="Goode T."/>
            <person name="Graham J."/>
            <person name="Grandbois E."/>
            <person name="Grewal S."/>
            <person name="Gyaltsen K."/>
            <person name="Hafez N."/>
            <person name="Hagos B."/>
            <person name="Hall J."/>
            <person name="Henson C."/>
            <person name="Hollinger A."/>
            <person name="Honan T."/>
            <person name="Huard M.D."/>
            <person name="Hughes L."/>
            <person name="Hurhula B."/>
            <person name="Husby M.E."/>
            <person name="Kamat A."/>
            <person name="Kanga B."/>
            <person name="Kashin S."/>
            <person name="Khazanovich D."/>
            <person name="Kisner P."/>
            <person name="Lance K."/>
            <person name="Lara M."/>
            <person name="Lee W."/>
            <person name="Lennon N."/>
            <person name="Letendre F."/>
            <person name="LeVine R."/>
            <person name="Lipovsky A."/>
            <person name="Liu X."/>
            <person name="Liu J."/>
            <person name="Liu S."/>
            <person name="Lokyitsang T."/>
            <person name="Lokyitsang Y."/>
            <person name="Lubonja R."/>
            <person name="Lui A."/>
            <person name="MacDonald P."/>
            <person name="Magnisalis V."/>
            <person name="Maru K."/>
            <person name="Matthews C."/>
            <person name="McCusker W."/>
            <person name="McDonough S."/>
            <person name="Mehta T."/>
            <person name="Meldrim J."/>
            <person name="Meneus L."/>
            <person name="Mihai O."/>
            <person name="Mihalev A."/>
            <person name="Mihova T."/>
            <person name="Mittelman R."/>
            <person name="Mlenga V."/>
            <person name="Montmayeur A."/>
            <person name="Mulrain L."/>
            <person name="Navidi A."/>
            <person name="Naylor J."/>
            <person name="Negash T."/>
            <person name="Nguyen T."/>
            <person name="Nguyen N."/>
            <person name="Nicol R."/>
            <person name="Norbu C."/>
            <person name="Norbu N."/>
            <person name="Novod N."/>
            <person name="O'Neill B."/>
            <person name="Osman S."/>
            <person name="Markiewicz E."/>
            <person name="Oyono O.L."/>
            <person name="Patti C."/>
            <person name="Phunkhang P."/>
            <person name="Pierre F."/>
            <person name="Priest M."/>
            <person name="Raghuraman S."/>
            <person name="Rege F."/>
            <person name="Reyes R."/>
            <person name="Rise C."/>
            <person name="Rogov P."/>
            <person name="Ross K."/>
            <person name="Ryan E."/>
            <person name="Settipalli S."/>
            <person name="Shea T."/>
            <person name="Sherpa N."/>
            <person name="Shi L."/>
            <person name="Shih D."/>
            <person name="Sparrow T."/>
            <person name="Spaulding J."/>
            <person name="Stalker J."/>
            <person name="Stange-Thomann N."/>
            <person name="Stavropoulos S."/>
            <person name="Stone C."/>
            <person name="Strader C."/>
            <person name="Tesfaye S."/>
            <person name="Thomson T."/>
            <person name="Thoulutsang Y."/>
            <person name="Thoulutsang D."/>
            <person name="Topham K."/>
            <person name="Topping I."/>
            <person name="Tsamla T."/>
            <person name="Vassiliev H."/>
            <person name="Vo A."/>
            <person name="Wangchuk T."/>
            <person name="Wangdi T."/>
            <person name="Weiand M."/>
            <person name="Wilkinson J."/>
            <person name="Wilson A."/>
            <person name="Yadav S."/>
            <person name="Young G."/>
            <person name="Yu Q."/>
            <person name="Zembek L."/>
            <person name="Zhong D."/>
            <person name="Zimmer A."/>
            <person name="Zwirko Z."/>
            <person name="Jaffe D.B."/>
            <person name="Alvarez P."/>
            <person name="Brockman W."/>
            <person name="Butler J."/>
            <person name="Chin C."/>
            <person name="Gnerre S."/>
            <person name="Grabherr M."/>
            <person name="Kleber M."/>
            <person name="Mauceli E."/>
            <person name="MacCallum I."/>
        </authorList>
    </citation>
    <scope>NUCLEOTIDE SEQUENCE [LARGE SCALE GENOMIC DNA]</scope>
    <source>
        <strain evidence="3">Tucson 14024-0371.13</strain>
    </source>
</reference>
<keyword evidence="3" id="KW-1185">Reference proteome</keyword>
<accession>B3MGI1</accession>
<dbReference type="eggNOG" id="ENOG502SCSK">
    <property type="taxonomic scope" value="Eukaryota"/>
</dbReference>
<name>B3MGI1_DROAN</name>
<dbReference type="GeneID" id="6495179"/>
<dbReference type="STRING" id="7217.B3MGI1"/>
<dbReference type="KEGG" id="dan:6495179"/>
<dbReference type="HOGENOM" id="CLU_1671134_0_0_1"/>
<organism evidence="2 3">
    <name type="scientific">Drosophila ananassae</name>
    <name type="common">Fruit fly</name>
    <dbReference type="NCBI Taxonomy" id="7217"/>
    <lineage>
        <taxon>Eukaryota</taxon>
        <taxon>Metazoa</taxon>
        <taxon>Ecdysozoa</taxon>
        <taxon>Arthropoda</taxon>
        <taxon>Hexapoda</taxon>
        <taxon>Insecta</taxon>
        <taxon>Pterygota</taxon>
        <taxon>Neoptera</taxon>
        <taxon>Endopterygota</taxon>
        <taxon>Diptera</taxon>
        <taxon>Brachycera</taxon>
        <taxon>Muscomorpha</taxon>
        <taxon>Ephydroidea</taxon>
        <taxon>Drosophilidae</taxon>
        <taxon>Drosophila</taxon>
        <taxon>Sophophora</taxon>
    </lineage>
</organism>
<proteinExistence type="predicted"/>
<dbReference type="AlphaFoldDB" id="B3MGI1"/>
<dbReference type="EMBL" id="CH902619">
    <property type="protein sequence ID" value="EDV35724.2"/>
    <property type="molecule type" value="Genomic_DNA"/>
</dbReference>
<evidence type="ECO:0000313" key="2">
    <source>
        <dbReference type="EMBL" id="EDV35724.2"/>
    </source>
</evidence>
<sequence>MKVPGGLSKPELFATGLCVALLSVALSNALDCYVCSYLDGDSDASCVNNASAVRVLNCTKKYCLTVRLELKRNASKVKSFLRDCQDEPLIKHGTMPDETIRAYYTSCRQNLCNGHNGRTDNSTGGADGSGAQNAIIPGKSSGQQISWPWLLNLLWFQLIFLN</sequence>
<dbReference type="Gene3D" id="2.10.60.10">
    <property type="entry name" value="CD59"/>
    <property type="match status" value="1"/>
</dbReference>
<dbReference type="Proteomes" id="UP000007801">
    <property type="component" value="Unassembled WGS sequence"/>
</dbReference>
<evidence type="ECO:0000313" key="3">
    <source>
        <dbReference type="Proteomes" id="UP000007801"/>
    </source>
</evidence>
<dbReference type="InterPro" id="IPR045860">
    <property type="entry name" value="Snake_toxin-like_sf"/>
</dbReference>
<dbReference type="InParanoid" id="B3MGI1"/>
<feature type="chain" id="PRO_5006454728" description="Protein quiver" evidence="1">
    <location>
        <begin position="30"/>
        <end position="162"/>
    </location>
</feature>
<dbReference type="OrthoDB" id="6331233at2759"/>
<feature type="signal peptide" evidence="1">
    <location>
        <begin position="1"/>
        <end position="29"/>
    </location>
</feature>
<protein>
    <recommendedName>
        <fullName evidence="4">Protein quiver</fullName>
    </recommendedName>
</protein>
<evidence type="ECO:0008006" key="4">
    <source>
        <dbReference type="Google" id="ProtNLM"/>
    </source>
</evidence>
<evidence type="ECO:0000256" key="1">
    <source>
        <dbReference type="SAM" id="SignalP"/>
    </source>
</evidence>